<proteinExistence type="predicted"/>
<dbReference type="EMBL" id="JBICBT010000578">
    <property type="protein sequence ID" value="KAL3109019.1"/>
    <property type="molecule type" value="Genomic_DNA"/>
</dbReference>
<evidence type="ECO:0000313" key="2">
    <source>
        <dbReference type="Proteomes" id="UP001620626"/>
    </source>
</evidence>
<comment type="caution">
    <text evidence="1">The sequence shown here is derived from an EMBL/GenBank/DDBJ whole genome shotgun (WGS) entry which is preliminary data.</text>
</comment>
<protein>
    <submittedName>
        <fullName evidence="1">Uncharacterized protein</fullName>
    </submittedName>
</protein>
<sequence length="117" mass="13307">MSRHVPRIVKGLKMRLKPPFRLITGTMHRLTGYCSVKRRQQNNNFISSRRSLKPLGAKVVFSAFFVRSSGKDRFFQHDCASIAAAVPCAVCAEDTDRRAFAGRSPLRYELWRTTSST</sequence>
<reference evidence="1 2" key="1">
    <citation type="submission" date="2024-10" db="EMBL/GenBank/DDBJ databases">
        <authorList>
            <person name="Kim D."/>
        </authorList>
    </citation>
    <scope>NUCLEOTIDE SEQUENCE [LARGE SCALE GENOMIC DNA]</scope>
    <source>
        <strain evidence="1">BH-2024</strain>
    </source>
</reference>
<evidence type="ECO:0000313" key="1">
    <source>
        <dbReference type="EMBL" id="KAL3109019.1"/>
    </source>
</evidence>
<dbReference type="Proteomes" id="UP001620626">
    <property type="component" value="Unassembled WGS sequence"/>
</dbReference>
<keyword evidence="2" id="KW-1185">Reference proteome</keyword>
<accession>A0ABD2L1J3</accession>
<dbReference type="AlphaFoldDB" id="A0ABD2L1J3"/>
<organism evidence="1 2">
    <name type="scientific">Heterodera trifolii</name>
    <dbReference type="NCBI Taxonomy" id="157864"/>
    <lineage>
        <taxon>Eukaryota</taxon>
        <taxon>Metazoa</taxon>
        <taxon>Ecdysozoa</taxon>
        <taxon>Nematoda</taxon>
        <taxon>Chromadorea</taxon>
        <taxon>Rhabditida</taxon>
        <taxon>Tylenchina</taxon>
        <taxon>Tylenchomorpha</taxon>
        <taxon>Tylenchoidea</taxon>
        <taxon>Heteroderidae</taxon>
        <taxon>Heteroderinae</taxon>
        <taxon>Heterodera</taxon>
    </lineage>
</organism>
<name>A0ABD2L1J3_9BILA</name>
<gene>
    <name evidence="1" type="ORF">niasHT_012581</name>
</gene>